<dbReference type="EMBL" id="QXGB01000037">
    <property type="protein sequence ID" value="KAE9235343.1"/>
    <property type="molecule type" value="Genomic_DNA"/>
</dbReference>
<protein>
    <submittedName>
        <fullName evidence="3">Uncharacterized protein</fullName>
    </submittedName>
</protein>
<sequence>MMKRLQHATKMNLLTNEERPVPTGYATTTEENQPSVRATGVLVNKKVSYDLVNDEIVNEEPSERAPGVLTTDLPGYSRTHQKSPATRLFGGRLWRSEQAPRGAGTTTEEFAPDVEEPYLRTEEPSERAIGALTTEEVAYDLEDDY</sequence>
<dbReference type="Proteomes" id="UP000486351">
    <property type="component" value="Unassembled WGS sequence"/>
</dbReference>
<evidence type="ECO:0000256" key="1">
    <source>
        <dbReference type="SAM" id="MobiDB-lite"/>
    </source>
</evidence>
<dbReference type="EMBL" id="QXGF01000033">
    <property type="protein sequence ID" value="KAE8948999.1"/>
    <property type="molecule type" value="Genomic_DNA"/>
</dbReference>
<evidence type="ECO:0000313" key="5">
    <source>
        <dbReference type="Proteomes" id="UP000429523"/>
    </source>
</evidence>
<evidence type="ECO:0000313" key="2">
    <source>
        <dbReference type="EMBL" id="KAE8948999.1"/>
    </source>
</evidence>
<feature type="compositionally biased region" description="Basic and acidic residues" evidence="1">
    <location>
        <begin position="117"/>
        <end position="126"/>
    </location>
</feature>
<gene>
    <name evidence="3" type="ORF">PF005_g1499</name>
    <name evidence="4" type="ORF">PF008_g3542</name>
    <name evidence="2" type="ORF">PF009_g1443</name>
</gene>
<dbReference type="EMBL" id="QXFY01000109">
    <property type="protein sequence ID" value="KAE9356591.1"/>
    <property type="molecule type" value="Genomic_DNA"/>
</dbReference>
<dbReference type="Proteomes" id="UP000429523">
    <property type="component" value="Unassembled WGS sequence"/>
</dbReference>
<evidence type="ECO:0000313" key="6">
    <source>
        <dbReference type="Proteomes" id="UP000433483"/>
    </source>
</evidence>
<reference evidence="5 6" key="1">
    <citation type="submission" date="2018-08" db="EMBL/GenBank/DDBJ databases">
        <title>Genomic investigation of the strawberry pathogen Phytophthora fragariae indicates pathogenicity is determined by transcriptional variation in three key races.</title>
        <authorList>
            <person name="Adams T.M."/>
            <person name="Armitage A.D."/>
            <person name="Sobczyk M.K."/>
            <person name="Bates H.J."/>
            <person name="Dunwell J.M."/>
            <person name="Nellist C.F."/>
            <person name="Harrison R.J."/>
        </authorList>
    </citation>
    <scope>NUCLEOTIDE SEQUENCE [LARGE SCALE GENOMIC DNA]</scope>
    <source>
        <strain evidence="3 6">NOV-27</strain>
        <strain evidence="4 7">NOV-77</strain>
        <strain evidence="2 5">NOV-9</strain>
    </source>
</reference>
<keyword evidence="6" id="KW-1185">Reference proteome</keyword>
<organism evidence="3 6">
    <name type="scientific">Phytophthora fragariae</name>
    <dbReference type="NCBI Taxonomy" id="53985"/>
    <lineage>
        <taxon>Eukaryota</taxon>
        <taxon>Sar</taxon>
        <taxon>Stramenopiles</taxon>
        <taxon>Oomycota</taxon>
        <taxon>Peronosporomycetes</taxon>
        <taxon>Peronosporales</taxon>
        <taxon>Peronosporaceae</taxon>
        <taxon>Phytophthora</taxon>
    </lineage>
</organism>
<comment type="caution">
    <text evidence="3">The sequence shown here is derived from an EMBL/GenBank/DDBJ whole genome shotgun (WGS) entry which is preliminary data.</text>
</comment>
<proteinExistence type="predicted"/>
<evidence type="ECO:0000313" key="7">
    <source>
        <dbReference type="Proteomes" id="UP000486351"/>
    </source>
</evidence>
<name>A0A6A3ZEL5_9STRA</name>
<dbReference type="Proteomes" id="UP000433483">
    <property type="component" value="Unassembled WGS sequence"/>
</dbReference>
<feature type="region of interest" description="Disordered" evidence="1">
    <location>
        <begin position="59"/>
        <end position="129"/>
    </location>
</feature>
<evidence type="ECO:0000313" key="4">
    <source>
        <dbReference type="EMBL" id="KAE9356591.1"/>
    </source>
</evidence>
<accession>A0A6A3ZEL5</accession>
<dbReference type="AlphaFoldDB" id="A0A6A3ZEL5"/>
<evidence type="ECO:0000313" key="3">
    <source>
        <dbReference type="EMBL" id="KAE9235343.1"/>
    </source>
</evidence>